<dbReference type="Gene3D" id="3.30.750.44">
    <property type="match status" value="1"/>
</dbReference>
<keyword evidence="6" id="KW-1133">Transmembrane helix</keyword>
<comment type="similarity">
    <text evidence="1 5">Belongs to the peptidase S41A family.</text>
</comment>
<dbReference type="InterPro" id="IPR004447">
    <property type="entry name" value="Peptidase_S41A"/>
</dbReference>
<dbReference type="GO" id="GO:0007165">
    <property type="term" value="P:signal transduction"/>
    <property type="evidence" value="ECO:0007669"/>
    <property type="project" value="TreeGrafter"/>
</dbReference>
<reference evidence="10 11" key="1">
    <citation type="journal article" date="2019" name="Nat. Med.">
        <title>A library of human gut bacterial isolates paired with longitudinal multiomics data enables mechanistic microbiome research.</title>
        <authorList>
            <person name="Poyet M."/>
            <person name="Groussin M."/>
            <person name="Gibbons S.M."/>
            <person name="Avila-Pacheco J."/>
            <person name="Jiang X."/>
            <person name="Kearney S.M."/>
            <person name="Perrotta A.R."/>
            <person name="Berdy B."/>
            <person name="Zhao S."/>
            <person name="Lieberman T.D."/>
            <person name="Swanson P.K."/>
            <person name="Smith M."/>
            <person name="Roesemann S."/>
            <person name="Alexander J.E."/>
            <person name="Rich S.A."/>
            <person name="Livny J."/>
            <person name="Vlamakis H."/>
            <person name="Clish C."/>
            <person name="Bullock K."/>
            <person name="Deik A."/>
            <person name="Scott J."/>
            <person name="Pierce K.A."/>
            <person name="Xavier R.J."/>
            <person name="Alm E.J."/>
        </authorList>
    </citation>
    <scope>NUCLEOTIDE SEQUENCE [LARGE SCALE GENOMIC DNA]</scope>
    <source>
        <strain evidence="8 10">BIOML-A4</strain>
        <strain evidence="9 11">BIOML-A5</strain>
    </source>
</reference>
<accession>A0A6N7S390</accession>
<dbReference type="GO" id="GO:0030288">
    <property type="term" value="C:outer membrane-bounded periplasmic space"/>
    <property type="evidence" value="ECO:0007669"/>
    <property type="project" value="TreeGrafter"/>
</dbReference>
<dbReference type="Gene3D" id="2.30.42.10">
    <property type="match status" value="1"/>
</dbReference>
<evidence type="ECO:0000259" key="7">
    <source>
        <dbReference type="PROSITE" id="PS50106"/>
    </source>
</evidence>
<dbReference type="SMART" id="SM00245">
    <property type="entry name" value="TSPc"/>
    <property type="match status" value="1"/>
</dbReference>
<dbReference type="Pfam" id="PF03572">
    <property type="entry name" value="Peptidase_S41"/>
    <property type="match status" value="1"/>
</dbReference>
<dbReference type="InterPro" id="IPR041489">
    <property type="entry name" value="PDZ_6"/>
</dbReference>
<dbReference type="RefSeq" id="WP_154237497.1">
    <property type="nucleotide sequence ID" value="NZ_WKPI01000001.1"/>
</dbReference>
<dbReference type="AlphaFoldDB" id="A0A6N7S390"/>
<dbReference type="Pfam" id="PF01471">
    <property type="entry name" value="PG_binding_1"/>
    <property type="match status" value="1"/>
</dbReference>
<dbReference type="Gene3D" id="1.10.101.10">
    <property type="entry name" value="PGBD-like superfamily/PGBD"/>
    <property type="match status" value="1"/>
</dbReference>
<proteinExistence type="inferred from homology"/>
<dbReference type="InterPro" id="IPR029045">
    <property type="entry name" value="ClpP/crotonase-like_dom_sf"/>
</dbReference>
<keyword evidence="4 5" id="KW-0720">Serine protease</keyword>
<organism evidence="8 10">
    <name type="scientific">Holdemania massiliensis</name>
    <dbReference type="NCBI Taxonomy" id="1468449"/>
    <lineage>
        <taxon>Bacteria</taxon>
        <taxon>Bacillati</taxon>
        <taxon>Bacillota</taxon>
        <taxon>Erysipelotrichia</taxon>
        <taxon>Erysipelotrichales</taxon>
        <taxon>Erysipelotrichaceae</taxon>
        <taxon>Holdemania</taxon>
    </lineage>
</organism>
<feature type="transmembrane region" description="Helical" evidence="6">
    <location>
        <begin position="31"/>
        <end position="50"/>
    </location>
</feature>
<evidence type="ECO:0000313" key="8">
    <source>
        <dbReference type="EMBL" id="MSA87796.1"/>
    </source>
</evidence>
<evidence type="ECO:0000256" key="1">
    <source>
        <dbReference type="ARBA" id="ARBA00009179"/>
    </source>
</evidence>
<evidence type="ECO:0000313" key="11">
    <source>
        <dbReference type="Proteomes" id="UP000480929"/>
    </source>
</evidence>
<evidence type="ECO:0000256" key="6">
    <source>
        <dbReference type="SAM" id="Phobius"/>
    </source>
</evidence>
<dbReference type="NCBIfam" id="TIGR00225">
    <property type="entry name" value="prc"/>
    <property type="match status" value="1"/>
</dbReference>
<dbReference type="Pfam" id="PF17820">
    <property type="entry name" value="PDZ_6"/>
    <property type="match status" value="1"/>
</dbReference>
<dbReference type="SUPFAM" id="SSF47090">
    <property type="entry name" value="PGBD-like"/>
    <property type="match status" value="1"/>
</dbReference>
<comment type="caution">
    <text evidence="8">The sequence shown here is derived from an EMBL/GenBank/DDBJ whole genome shotgun (WGS) entry which is preliminary data.</text>
</comment>
<keyword evidence="3 5" id="KW-0378">Hydrolase</keyword>
<dbReference type="EMBL" id="WKPI01000001">
    <property type="protein sequence ID" value="MSC31591.1"/>
    <property type="molecule type" value="Genomic_DNA"/>
</dbReference>
<dbReference type="SUPFAM" id="SSF50156">
    <property type="entry name" value="PDZ domain-like"/>
    <property type="match status" value="1"/>
</dbReference>
<dbReference type="PANTHER" id="PTHR32060">
    <property type="entry name" value="TAIL-SPECIFIC PROTEASE"/>
    <property type="match status" value="1"/>
</dbReference>
<keyword evidence="2 5" id="KW-0645">Protease</keyword>
<feature type="domain" description="PDZ" evidence="7">
    <location>
        <begin position="125"/>
        <end position="192"/>
    </location>
</feature>
<dbReference type="GO" id="GO:0006508">
    <property type="term" value="P:proteolysis"/>
    <property type="evidence" value="ECO:0007669"/>
    <property type="project" value="UniProtKB-KW"/>
</dbReference>
<keyword evidence="6" id="KW-0472">Membrane</keyword>
<dbReference type="InterPro" id="IPR036365">
    <property type="entry name" value="PGBD-like_sf"/>
</dbReference>
<evidence type="ECO:0000313" key="9">
    <source>
        <dbReference type="EMBL" id="MSC31591.1"/>
    </source>
</evidence>
<dbReference type="CDD" id="cd07560">
    <property type="entry name" value="Peptidase_S41_CPP"/>
    <property type="match status" value="1"/>
</dbReference>
<dbReference type="Proteomes" id="UP000433575">
    <property type="component" value="Unassembled WGS sequence"/>
</dbReference>
<dbReference type="SMART" id="SM00228">
    <property type="entry name" value="PDZ"/>
    <property type="match status" value="1"/>
</dbReference>
<gene>
    <name evidence="9" type="ORF">GKD88_00415</name>
    <name evidence="8" type="ORF">GKE08_00410</name>
</gene>
<dbReference type="Gene3D" id="3.90.226.10">
    <property type="entry name" value="2-enoyl-CoA Hydratase, Chain A, domain 1"/>
    <property type="match status" value="1"/>
</dbReference>
<keyword evidence="6" id="KW-0812">Transmembrane</keyword>
<evidence type="ECO:0000256" key="2">
    <source>
        <dbReference type="ARBA" id="ARBA00022670"/>
    </source>
</evidence>
<dbReference type="Proteomes" id="UP000480929">
    <property type="component" value="Unassembled WGS sequence"/>
</dbReference>
<dbReference type="CDD" id="cd06782">
    <property type="entry name" value="cpPDZ_CPP-like"/>
    <property type="match status" value="1"/>
</dbReference>
<dbReference type="EMBL" id="WKPJ01000001">
    <property type="protein sequence ID" value="MSA87796.1"/>
    <property type="molecule type" value="Genomic_DNA"/>
</dbReference>
<sequence length="505" mass="55579">MSENEKKTVKIKLERHLWPDEMRQRQRRRQVSALMIASLAVVFIVGFLLGGTLHPVSSSSGVGSPANTGKFAQGKLDSIYSIMKNEWYFGKDDENLEQDLIDSALYGMSSSALDPHTTYMSAEQTLAFSTAIDNNFVGIGIQYNASGPKIVTRVFVDSPAYQAGVQVGDILLKADGQVLTDLPSDEVADLVRGEAGTEVELEVLRNNEPVTMKIIRGEVNNTVYGEMLDDTLGYLEIISFGSTTGMECERYLKMMSEQGLQHLILDLRDNGGGYLDALVSVSSLFLPEDTLIMTQEYKDGRRVESHTTAGQLENIQGIVILINGDTASASEVLTLALKEQREDVTLVGTQSYGKGSVQVQRPFADGSVLKYTNSRWLSPNEEWINGTGITPDEIVELPPVMQTTASSFMLEETERYTQDQVSEHVASAQKALSFLGYAVNRTDGYLDTSTSQALRQYQSEHNLEASGELDAATLQSLVFGVRYSWSMDKSVDNQLQKAVSILHGE</sequence>
<evidence type="ECO:0000313" key="10">
    <source>
        <dbReference type="Proteomes" id="UP000433575"/>
    </source>
</evidence>
<dbReference type="InterPro" id="IPR002477">
    <property type="entry name" value="Peptidoglycan-bd-like"/>
</dbReference>
<protein>
    <submittedName>
        <fullName evidence="8">PDZ domain-containing protein</fullName>
    </submittedName>
</protein>
<dbReference type="InterPro" id="IPR005151">
    <property type="entry name" value="Tail-specific_protease"/>
</dbReference>
<dbReference type="InterPro" id="IPR001478">
    <property type="entry name" value="PDZ"/>
</dbReference>
<dbReference type="InterPro" id="IPR036034">
    <property type="entry name" value="PDZ_sf"/>
</dbReference>
<evidence type="ECO:0000256" key="5">
    <source>
        <dbReference type="RuleBase" id="RU004404"/>
    </source>
</evidence>
<dbReference type="OrthoDB" id="9812068at2"/>
<dbReference type="SUPFAM" id="SSF52096">
    <property type="entry name" value="ClpP/crotonase"/>
    <property type="match status" value="1"/>
</dbReference>
<keyword evidence="11" id="KW-1185">Reference proteome</keyword>
<dbReference type="PROSITE" id="PS50106">
    <property type="entry name" value="PDZ"/>
    <property type="match status" value="1"/>
</dbReference>
<name>A0A6N7S390_9FIRM</name>
<dbReference type="InterPro" id="IPR036366">
    <property type="entry name" value="PGBDSf"/>
</dbReference>
<dbReference type="GO" id="GO:0004175">
    <property type="term" value="F:endopeptidase activity"/>
    <property type="evidence" value="ECO:0007669"/>
    <property type="project" value="TreeGrafter"/>
</dbReference>
<evidence type="ECO:0000256" key="3">
    <source>
        <dbReference type="ARBA" id="ARBA00022801"/>
    </source>
</evidence>
<evidence type="ECO:0000256" key="4">
    <source>
        <dbReference type="ARBA" id="ARBA00022825"/>
    </source>
</evidence>
<dbReference type="PANTHER" id="PTHR32060:SF30">
    <property type="entry name" value="CARBOXY-TERMINAL PROCESSING PROTEASE CTPA"/>
    <property type="match status" value="1"/>
</dbReference>
<dbReference type="GO" id="GO:0008236">
    <property type="term" value="F:serine-type peptidase activity"/>
    <property type="evidence" value="ECO:0007669"/>
    <property type="project" value="UniProtKB-KW"/>
</dbReference>